<proteinExistence type="predicted"/>
<name>A0A382FA27_9ZZZZ</name>
<reference evidence="1" key="1">
    <citation type="submission" date="2018-05" db="EMBL/GenBank/DDBJ databases">
        <authorList>
            <person name="Lanie J.A."/>
            <person name="Ng W.-L."/>
            <person name="Kazmierczak K.M."/>
            <person name="Andrzejewski T.M."/>
            <person name="Davidsen T.M."/>
            <person name="Wayne K.J."/>
            <person name="Tettelin H."/>
            <person name="Glass J.I."/>
            <person name="Rusch D."/>
            <person name="Podicherti R."/>
            <person name="Tsui H.-C.T."/>
            <person name="Winkler M.E."/>
        </authorList>
    </citation>
    <scope>NUCLEOTIDE SEQUENCE</scope>
</reference>
<dbReference type="EMBL" id="UINC01048677">
    <property type="protein sequence ID" value="SVB59509.1"/>
    <property type="molecule type" value="Genomic_DNA"/>
</dbReference>
<evidence type="ECO:0000313" key="1">
    <source>
        <dbReference type="EMBL" id="SVB59509.1"/>
    </source>
</evidence>
<dbReference type="AlphaFoldDB" id="A0A382FA27"/>
<protein>
    <submittedName>
        <fullName evidence="1">Uncharacterized protein</fullName>
    </submittedName>
</protein>
<sequence>MGLTIGGRGDDILSAPLLCPGGGMVDAADLKSASREGVGVRVPSWAPLFSPLPY</sequence>
<gene>
    <name evidence="1" type="ORF">METZ01_LOCUS212363</name>
</gene>
<organism evidence="1">
    <name type="scientific">marine metagenome</name>
    <dbReference type="NCBI Taxonomy" id="408172"/>
    <lineage>
        <taxon>unclassified sequences</taxon>
        <taxon>metagenomes</taxon>
        <taxon>ecological metagenomes</taxon>
    </lineage>
</organism>
<dbReference type="AntiFam" id="ANF00015">
    <property type="entry name" value="tRNA translation"/>
</dbReference>
<feature type="non-terminal residue" evidence="1">
    <location>
        <position position="54"/>
    </location>
</feature>
<accession>A0A382FA27</accession>